<gene>
    <name evidence="1" type="ORF">HHX25_19325</name>
</gene>
<sequence>MSNIIKIIFFIVGTSIIYKYSKNPVIIFLSSKTIPKNLESYKSIHEAPLVHDNYEIIPLFNQKKGKYDLRFSKRDLIFYDCVSKSNYILANGKNDRITVYLKLNNRGDLIDSISIDDPRLFNCGVFFEHDYYIDWFRTGDTAKKKYSQVIYEEDLSLDQIKTYIGEAIEVDVGISYYDRDSTKIELFLLNKNGWSVLRSKKLYDELKSILRETYDLSHLYQMQDSETFSMKLDKHLGHFQKRFIIPKTEEFLTLEEKCVVEIEAFRKEERYDPPFFSLRSKGRPGWHGTGFIKLKYKSTIFPFKKWVFEDDHGYISRNFALYYPITEISKEFIIVSANPNDLYIFRPKNFADNQSFSNENLVSPN</sequence>
<dbReference type="Proteomes" id="UP000746690">
    <property type="component" value="Unassembled WGS sequence"/>
</dbReference>
<accession>A0ABX1S1C3</accession>
<protein>
    <recommendedName>
        <fullName evidence="3">DUF4221 domain-containing protein</fullName>
    </recommendedName>
</protein>
<dbReference type="EMBL" id="JABBHF010000014">
    <property type="protein sequence ID" value="NMH89667.1"/>
    <property type="molecule type" value="Genomic_DNA"/>
</dbReference>
<evidence type="ECO:0000313" key="2">
    <source>
        <dbReference type="Proteomes" id="UP000746690"/>
    </source>
</evidence>
<evidence type="ECO:0000313" key="1">
    <source>
        <dbReference type="EMBL" id="NMH89667.1"/>
    </source>
</evidence>
<comment type="caution">
    <text evidence="1">The sequence shown here is derived from an EMBL/GenBank/DDBJ whole genome shotgun (WGS) entry which is preliminary data.</text>
</comment>
<evidence type="ECO:0008006" key="3">
    <source>
        <dbReference type="Google" id="ProtNLM"/>
    </source>
</evidence>
<keyword evidence="2" id="KW-1185">Reference proteome</keyword>
<organism evidence="1 2">
    <name type="scientific">Flavivirga algicola</name>
    <dbReference type="NCBI Taxonomy" id="2729136"/>
    <lineage>
        <taxon>Bacteria</taxon>
        <taxon>Pseudomonadati</taxon>
        <taxon>Bacteroidota</taxon>
        <taxon>Flavobacteriia</taxon>
        <taxon>Flavobacteriales</taxon>
        <taxon>Flavobacteriaceae</taxon>
        <taxon>Flavivirga</taxon>
    </lineage>
</organism>
<reference evidence="1 2" key="1">
    <citation type="submission" date="2020-04" db="EMBL/GenBank/DDBJ databases">
        <title>A Flavivirga sp. nov.</title>
        <authorList>
            <person name="Sun X."/>
        </authorList>
    </citation>
    <scope>NUCLEOTIDE SEQUENCE [LARGE SCALE GENOMIC DNA]</scope>
    <source>
        <strain evidence="1 2">Y03</strain>
    </source>
</reference>
<proteinExistence type="predicted"/>
<dbReference type="RefSeq" id="WP_169676847.1">
    <property type="nucleotide sequence ID" value="NZ_JABBHF010000014.1"/>
</dbReference>
<name>A0ABX1S1C3_9FLAO</name>